<reference evidence="2 3" key="1">
    <citation type="submission" date="2019-06" db="EMBL/GenBank/DDBJ databases">
        <title>Sequencing the genomes of 1000 actinobacteria strains.</title>
        <authorList>
            <person name="Klenk H.-P."/>
        </authorList>
    </citation>
    <scope>NUCLEOTIDE SEQUENCE [LARGE SCALE GENOMIC DNA]</scope>
    <source>
        <strain evidence="2 3">DSM 45679</strain>
    </source>
</reference>
<evidence type="ECO:0000313" key="3">
    <source>
        <dbReference type="Proteomes" id="UP000320876"/>
    </source>
</evidence>
<dbReference type="Gene3D" id="1.20.1260.20">
    <property type="entry name" value="PPE superfamily"/>
    <property type="match status" value="1"/>
</dbReference>
<feature type="compositionally biased region" description="Gly residues" evidence="1">
    <location>
        <begin position="290"/>
        <end position="301"/>
    </location>
</feature>
<dbReference type="RefSeq" id="WP_142001259.1">
    <property type="nucleotide sequence ID" value="NZ_VFML01000001.1"/>
</dbReference>
<name>A0A542DRR8_AMYCI</name>
<feature type="compositionally biased region" description="Low complexity" evidence="1">
    <location>
        <begin position="248"/>
        <end position="261"/>
    </location>
</feature>
<feature type="compositionally biased region" description="Low complexity" evidence="1">
    <location>
        <begin position="389"/>
        <end position="398"/>
    </location>
</feature>
<evidence type="ECO:0000256" key="1">
    <source>
        <dbReference type="SAM" id="MobiDB-lite"/>
    </source>
</evidence>
<evidence type="ECO:0000313" key="2">
    <source>
        <dbReference type="EMBL" id="TQJ05780.1"/>
    </source>
</evidence>
<comment type="caution">
    <text evidence="2">The sequence shown here is derived from an EMBL/GenBank/DDBJ whole genome shotgun (WGS) entry which is preliminary data.</text>
</comment>
<proteinExistence type="predicted"/>
<sequence>MSEGYTPRSYEGEVYADAAHHGAPGVARGAVPVDPANAQQVAGRYSAAEAERLLASQEFRSGLDPSDHDYRSRPHEQLISIVNDAVDPASVDEQGMIANDLGNAQKQLADSFRRASAKEEAEWQGEGAAKAHAFFGALADWSDSSANASHLTSNRLSQQSATLIQAKNNMPEPAGMPVEDSIAQANQHAENGDWGKQLGVLANMERQARLRQEAHERAAAVVQARDQALYSTGSTQPTFSSAPQPGDSTSPSSIDSSTRTSGFGGGPPISAPGGPGAPMGGGPAGPPPGGAGVAPGPGTSSGAGPNPQGNNPTTQPGGQWGRPAASGGGGMGGAVAPGGGSNLGRLGSETTRDKPGRGFGSTGRGGGYGSGSAGNRVTGGTGAPRGGMPAPRSGSPGTPAGPGRGTGAGEPGARSANEFARGGQGGTGARGAGAPMGAAGGGRGNKEEDKDHKRAEYLQEDDPNEYFGTDGVGKTVPPVIGETRGGERTEQ</sequence>
<feature type="compositionally biased region" description="Basic and acidic residues" evidence="1">
    <location>
        <begin position="444"/>
        <end position="457"/>
    </location>
</feature>
<dbReference type="AlphaFoldDB" id="A0A542DRR8"/>
<feature type="compositionally biased region" description="Gly residues" evidence="1">
    <location>
        <begin position="262"/>
        <end position="283"/>
    </location>
</feature>
<dbReference type="InterPro" id="IPR038332">
    <property type="entry name" value="PPE_sf"/>
</dbReference>
<dbReference type="EMBL" id="VFML01000001">
    <property type="protein sequence ID" value="TQJ05780.1"/>
    <property type="molecule type" value="Genomic_DNA"/>
</dbReference>
<accession>A0A542DRR8</accession>
<feature type="compositionally biased region" description="Gly residues" evidence="1">
    <location>
        <begin position="357"/>
        <end position="385"/>
    </location>
</feature>
<feature type="compositionally biased region" description="Gly residues" evidence="1">
    <location>
        <begin position="326"/>
        <end position="342"/>
    </location>
</feature>
<feature type="region of interest" description="Disordered" evidence="1">
    <location>
        <begin position="231"/>
        <end position="491"/>
    </location>
</feature>
<protein>
    <recommendedName>
        <fullName evidence="4">PPE family protein</fullName>
    </recommendedName>
</protein>
<feature type="compositionally biased region" description="Gly residues" evidence="1">
    <location>
        <begin position="400"/>
        <end position="410"/>
    </location>
</feature>
<feature type="compositionally biased region" description="Low complexity" evidence="1">
    <location>
        <begin position="302"/>
        <end position="325"/>
    </location>
</feature>
<dbReference type="Proteomes" id="UP000320876">
    <property type="component" value="Unassembled WGS sequence"/>
</dbReference>
<dbReference type="OrthoDB" id="3638007at2"/>
<keyword evidence="3" id="KW-1185">Reference proteome</keyword>
<gene>
    <name evidence="2" type="ORF">FB471_5620</name>
</gene>
<feature type="compositionally biased region" description="Gly residues" evidence="1">
    <location>
        <begin position="422"/>
        <end position="431"/>
    </location>
</feature>
<evidence type="ECO:0008006" key="4">
    <source>
        <dbReference type="Google" id="ProtNLM"/>
    </source>
</evidence>
<organism evidence="2 3">
    <name type="scientific">Amycolatopsis cihanbeyliensis</name>
    <dbReference type="NCBI Taxonomy" id="1128664"/>
    <lineage>
        <taxon>Bacteria</taxon>
        <taxon>Bacillati</taxon>
        <taxon>Actinomycetota</taxon>
        <taxon>Actinomycetes</taxon>
        <taxon>Pseudonocardiales</taxon>
        <taxon>Pseudonocardiaceae</taxon>
        <taxon>Amycolatopsis</taxon>
    </lineage>
</organism>
<feature type="compositionally biased region" description="Polar residues" evidence="1">
    <location>
        <begin position="231"/>
        <end position="247"/>
    </location>
</feature>